<keyword evidence="1" id="KW-0472">Membrane</keyword>
<organism evidence="3 4">
    <name type="scientific">Fusarium avenaceum</name>
    <dbReference type="NCBI Taxonomy" id="40199"/>
    <lineage>
        <taxon>Eukaryota</taxon>
        <taxon>Fungi</taxon>
        <taxon>Dikarya</taxon>
        <taxon>Ascomycota</taxon>
        <taxon>Pezizomycotina</taxon>
        <taxon>Sordariomycetes</taxon>
        <taxon>Hypocreomycetidae</taxon>
        <taxon>Hypocreales</taxon>
        <taxon>Nectriaceae</taxon>
        <taxon>Fusarium</taxon>
        <taxon>Fusarium tricinctum species complex</taxon>
    </lineage>
</organism>
<dbReference type="AlphaFoldDB" id="A0A9P7KRF9"/>
<feature type="transmembrane region" description="Helical" evidence="1">
    <location>
        <begin position="16"/>
        <end position="36"/>
    </location>
</feature>
<accession>A0A9P7KRF9</accession>
<feature type="domain" description="DUF7702" evidence="2">
    <location>
        <begin position="12"/>
        <end position="251"/>
    </location>
</feature>
<feature type="transmembrane region" description="Helical" evidence="1">
    <location>
        <begin position="226"/>
        <end position="248"/>
    </location>
</feature>
<proteinExistence type="predicted"/>
<dbReference type="EMBL" id="JAGPUO010000015">
    <property type="protein sequence ID" value="KAG5658140.1"/>
    <property type="molecule type" value="Genomic_DNA"/>
</dbReference>
<keyword evidence="1" id="KW-1133">Transmembrane helix</keyword>
<dbReference type="Proteomes" id="UP000782241">
    <property type="component" value="Unassembled WGS sequence"/>
</dbReference>
<feature type="transmembrane region" description="Helical" evidence="1">
    <location>
        <begin position="43"/>
        <end position="64"/>
    </location>
</feature>
<evidence type="ECO:0000313" key="4">
    <source>
        <dbReference type="Proteomes" id="UP000782241"/>
    </source>
</evidence>
<sequence length="274" mass="29745">MRPSRNYTYTEMTDSISAAKLAIYIILLQPALYCLFKHGKTGFIGWLYVQIFCVLRIATGGIGLKGSSSTGAIIVSSIGLSPLLLAASGILHEARRATNPRLNRRLDTILEIKFHGLVAAAMALIIVAVTGSHDKGSVSSNKTLITVASALMALAWSLLLIWALWSLGKSQASPSSKRIPSFHGGRVLLYVVFVALPLLALRLGYAIAYLQTKLSNPESGFLTSKAVDVCLGMVPEILVTIIFLFVGIKTRSLKHEIAKLDYSRPADEGYEIRR</sequence>
<dbReference type="PANTHER" id="PTHR42109">
    <property type="entry name" value="UNPLACED GENOMIC SCAFFOLD UM_SCAF_CONTIG_1.265, WHOLE GENOME SHOTGUN SEQUENCE"/>
    <property type="match status" value="1"/>
</dbReference>
<keyword evidence="1" id="KW-0812">Transmembrane</keyword>
<protein>
    <recommendedName>
        <fullName evidence="2">DUF7702 domain-containing protein</fullName>
    </recommendedName>
</protein>
<feature type="transmembrane region" description="Helical" evidence="1">
    <location>
        <begin position="187"/>
        <end position="206"/>
    </location>
</feature>
<feature type="transmembrane region" description="Helical" evidence="1">
    <location>
        <begin position="144"/>
        <end position="167"/>
    </location>
</feature>
<reference evidence="3" key="1">
    <citation type="submission" date="2021-04" db="EMBL/GenBank/DDBJ databases">
        <title>Draft genome of Fusarium avenaceum strain F156N33, isolated from an atmospheric sample in Virginia.</title>
        <authorList>
            <person name="Yang S."/>
            <person name="Vinatzer B.A."/>
            <person name="Coleman J."/>
        </authorList>
    </citation>
    <scope>NUCLEOTIDE SEQUENCE</scope>
    <source>
        <strain evidence="3">F156N33</strain>
    </source>
</reference>
<dbReference type="InterPro" id="IPR056119">
    <property type="entry name" value="DUF7702"/>
</dbReference>
<dbReference type="PANTHER" id="PTHR42109:SF3">
    <property type="entry name" value="INTEGRAL MEMBRANE PROTEIN (AFU_ORTHOLOGUE AFUA_5G00100)"/>
    <property type="match status" value="1"/>
</dbReference>
<comment type="caution">
    <text evidence="3">The sequence shown here is derived from an EMBL/GenBank/DDBJ whole genome shotgun (WGS) entry which is preliminary data.</text>
</comment>
<dbReference type="Pfam" id="PF24800">
    <property type="entry name" value="DUF7702"/>
    <property type="match status" value="1"/>
</dbReference>
<name>A0A9P7KRF9_9HYPO</name>
<feature type="transmembrane region" description="Helical" evidence="1">
    <location>
        <begin position="112"/>
        <end position="132"/>
    </location>
</feature>
<gene>
    <name evidence="3" type="ORF">KAF25_007091</name>
</gene>
<evidence type="ECO:0000259" key="2">
    <source>
        <dbReference type="Pfam" id="PF24800"/>
    </source>
</evidence>
<evidence type="ECO:0000313" key="3">
    <source>
        <dbReference type="EMBL" id="KAG5658140.1"/>
    </source>
</evidence>
<evidence type="ECO:0000256" key="1">
    <source>
        <dbReference type="SAM" id="Phobius"/>
    </source>
</evidence>
<feature type="transmembrane region" description="Helical" evidence="1">
    <location>
        <begin position="70"/>
        <end position="91"/>
    </location>
</feature>
<keyword evidence="4" id="KW-1185">Reference proteome</keyword>